<proteinExistence type="predicted"/>
<dbReference type="Proteomes" id="UP001608902">
    <property type="component" value="Unassembled WGS sequence"/>
</dbReference>
<sequence length="117" mass="13310">MLVTLAQSTNPTIANVSTKAVVHGRKKGERNGMSKETSEHNLITFERQKQPLAIKATFILQCAYGLSIIRTSSKFICVPVFRIRNVISSEIFRIRIRREQVSERFSTGDNTEDMRLP</sequence>
<organism evidence="1 2">
    <name type="scientific">Gnathostoma spinigerum</name>
    <dbReference type="NCBI Taxonomy" id="75299"/>
    <lineage>
        <taxon>Eukaryota</taxon>
        <taxon>Metazoa</taxon>
        <taxon>Ecdysozoa</taxon>
        <taxon>Nematoda</taxon>
        <taxon>Chromadorea</taxon>
        <taxon>Rhabditida</taxon>
        <taxon>Spirurina</taxon>
        <taxon>Gnathostomatomorpha</taxon>
        <taxon>Gnathostomatoidea</taxon>
        <taxon>Gnathostomatidae</taxon>
        <taxon>Gnathostoma</taxon>
    </lineage>
</organism>
<protein>
    <submittedName>
        <fullName evidence="1">Uncharacterized protein</fullName>
    </submittedName>
</protein>
<gene>
    <name evidence="1" type="ORF">AB6A40_008982</name>
</gene>
<dbReference type="AlphaFoldDB" id="A0ABD6EYW7"/>
<keyword evidence="2" id="KW-1185">Reference proteome</keyword>
<reference evidence="1 2" key="1">
    <citation type="submission" date="2024-08" db="EMBL/GenBank/DDBJ databases">
        <title>Gnathostoma spinigerum genome.</title>
        <authorList>
            <person name="Gonzalez-Bertolin B."/>
            <person name="Monzon S."/>
            <person name="Zaballos A."/>
            <person name="Jimenez P."/>
            <person name="Dekumyoy P."/>
            <person name="Varona S."/>
            <person name="Cuesta I."/>
            <person name="Sumanam S."/>
            <person name="Adisakwattana P."/>
            <person name="Gasser R.B."/>
            <person name="Hernandez-Gonzalez A."/>
            <person name="Young N.D."/>
            <person name="Perteguer M.J."/>
        </authorList>
    </citation>
    <scope>NUCLEOTIDE SEQUENCE [LARGE SCALE GENOMIC DNA]</scope>
    <source>
        <strain evidence="1">AL3</strain>
        <tissue evidence="1">Liver</tissue>
    </source>
</reference>
<accession>A0ABD6EYW7</accession>
<name>A0ABD6EYW7_9BILA</name>
<evidence type="ECO:0000313" key="1">
    <source>
        <dbReference type="EMBL" id="MFH4982273.1"/>
    </source>
</evidence>
<comment type="caution">
    <text evidence="1">The sequence shown here is derived from an EMBL/GenBank/DDBJ whole genome shotgun (WGS) entry which is preliminary data.</text>
</comment>
<dbReference type="EMBL" id="JBGFUD010008911">
    <property type="protein sequence ID" value="MFH4982273.1"/>
    <property type="molecule type" value="Genomic_DNA"/>
</dbReference>
<evidence type="ECO:0000313" key="2">
    <source>
        <dbReference type="Proteomes" id="UP001608902"/>
    </source>
</evidence>